<dbReference type="Pfam" id="PF17667">
    <property type="entry name" value="Pkinase_fungal"/>
    <property type="match status" value="1"/>
</dbReference>
<feature type="compositionally biased region" description="Polar residues" evidence="1">
    <location>
        <begin position="535"/>
        <end position="555"/>
    </location>
</feature>
<feature type="compositionally biased region" description="Acidic residues" evidence="1">
    <location>
        <begin position="77"/>
        <end position="87"/>
    </location>
</feature>
<name>A0AAD5VXM8_9AGAR</name>
<evidence type="ECO:0000313" key="4">
    <source>
        <dbReference type="Proteomes" id="UP001213000"/>
    </source>
</evidence>
<comment type="caution">
    <text evidence="3">The sequence shown here is derived from an EMBL/GenBank/DDBJ whole genome shotgun (WGS) entry which is preliminary data.</text>
</comment>
<evidence type="ECO:0000313" key="3">
    <source>
        <dbReference type="EMBL" id="KAJ3571656.1"/>
    </source>
</evidence>
<feature type="region of interest" description="Disordered" evidence="1">
    <location>
        <begin position="1"/>
        <end position="48"/>
    </location>
</feature>
<dbReference type="InterPro" id="IPR011009">
    <property type="entry name" value="Kinase-like_dom_sf"/>
</dbReference>
<feature type="region of interest" description="Disordered" evidence="1">
    <location>
        <begin position="527"/>
        <end position="555"/>
    </location>
</feature>
<dbReference type="PANTHER" id="PTHR38248">
    <property type="entry name" value="FUNK1 6"/>
    <property type="match status" value="1"/>
</dbReference>
<dbReference type="AlphaFoldDB" id="A0AAD5VXM8"/>
<dbReference type="SUPFAM" id="SSF56112">
    <property type="entry name" value="Protein kinase-like (PK-like)"/>
    <property type="match status" value="1"/>
</dbReference>
<proteinExistence type="predicted"/>
<feature type="compositionally biased region" description="Basic and acidic residues" evidence="1">
    <location>
        <begin position="33"/>
        <end position="48"/>
    </location>
</feature>
<feature type="compositionally biased region" description="Basic and acidic residues" evidence="1">
    <location>
        <begin position="88"/>
        <end position="113"/>
    </location>
</feature>
<organism evidence="3 4">
    <name type="scientific">Leucocoprinus birnbaumii</name>
    <dbReference type="NCBI Taxonomy" id="56174"/>
    <lineage>
        <taxon>Eukaryota</taxon>
        <taxon>Fungi</taxon>
        <taxon>Dikarya</taxon>
        <taxon>Basidiomycota</taxon>
        <taxon>Agaricomycotina</taxon>
        <taxon>Agaricomycetes</taxon>
        <taxon>Agaricomycetidae</taxon>
        <taxon>Agaricales</taxon>
        <taxon>Agaricineae</taxon>
        <taxon>Agaricaceae</taxon>
        <taxon>Leucocoprinus</taxon>
    </lineage>
</organism>
<dbReference type="EMBL" id="JANIEX010000176">
    <property type="protein sequence ID" value="KAJ3571656.1"/>
    <property type="molecule type" value="Genomic_DNA"/>
</dbReference>
<reference evidence="3" key="1">
    <citation type="submission" date="2022-07" db="EMBL/GenBank/DDBJ databases">
        <title>Genome Sequence of Leucocoprinus birnbaumii.</title>
        <authorList>
            <person name="Buettner E."/>
        </authorList>
    </citation>
    <scope>NUCLEOTIDE SEQUENCE</scope>
    <source>
        <strain evidence="3">VT141</strain>
    </source>
</reference>
<accession>A0AAD5VXM8</accession>
<evidence type="ECO:0000256" key="1">
    <source>
        <dbReference type="SAM" id="MobiDB-lite"/>
    </source>
</evidence>
<feature type="region of interest" description="Disordered" evidence="1">
    <location>
        <begin position="820"/>
        <end position="841"/>
    </location>
</feature>
<evidence type="ECO:0000259" key="2">
    <source>
        <dbReference type="Pfam" id="PF17667"/>
    </source>
</evidence>
<dbReference type="InterPro" id="IPR040976">
    <property type="entry name" value="Pkinase_fungal"/>
</dbReference>
<feature type="domain" description="Fungal-type protein kinase" evidence="2">
    <location>
        <begin position="285"/>
        <end position="709"/>
    </location>
</feature>
<protein>
    <recommendedName>
        <fullName evidence="2">Fungal-type protein kinase domain-containing protein</fullName>
    </recommendedName>
</protein>
<keyword evidence="4" id="KW-1185">Reference proteome</keyword>
<dbReference type="PANTHER" id="PTHR38248:SF2">
    <property type="entry name" value="FUNK1 11"/>
    <property type="match status" value="1"/>
</dbReference>
<dbReference type="Gene3D" id="1.10.510.10">
    <property type="entry name" value="Transferase(Phosphotransferase) domain 1"/>
    <property type="match status" value="1"/>
</dbReference>
<feature type="region of interest" description="Disordered" evidence="1">
    <location>
        <begin position="60"/>
        <end position="132"/>
    </location>
</feature>
<dbReference type="Proteomes" id="UP001213000">
    <property type="component" value="Unassembled WGS sequence"/>
</dbReference>
<feature type="compositionally biased region" description="Acidic residues" evidence="1">
    <location>
        <begin position="17"/>
        <end position="32"/>
    </location>
</feature>
<sequence length="841" mass="95148">MSQPDFSSPSHSRPDSLEGDLEPCAFQDDEEPQNDREASLSDPFHESGKLSHVHVREYHQYLCNPPPGPFDCHSVGDNDDDDGDDDQGEQRDEGDAIPEGSHDHRPANLDRPARAPTTPRVDKFPSPSMDQNNLAREKTVAVVNCELFECPIDVFIEKCSPFPPTQALLNRVLRHLKKSDEFKKLELWPAEKINRLPRPKDHAQLRPRASQPSVAEPAKTQSEAEICQQLTTLMNEARNCPNPEREAQFYYHNSGNRPLQSEIEGTTFRPDGVLLPFASTPRIILSDIATFFEVKAKAGEERDRDNWVKIVGAANQAMNDDPCRMFTFGVSIDGDNASAWRFSRSYSIKSKPFDWRQDPQTLITLLISLLFASREEIGFDPLVTRENGQYIYELTYKKEDGSSKTTHYRTVKQLYCRPTSGFEGRAPRVWEVEVVELVEGKWKGQQRNHVLKEIWRSPGISDEKRIRDAIMQKLDAVREQDYEDAGHNLKPMVRTLLANLDGAPLMPILHEAYGKSDVELPVGAERRPNIIPESPSRSHLSRNTNRYTVSDSQHSHRSSVCDSEQVWKPVYRDRPFLARRQYRVVYQYVGESLGNVTDIRVVFAALEQTFLAVILLFLAGWVHRDISISNIIVIRRGNQVRAFLSDLEYAKEVDHVGPASITPKIGSPLFMPVEISMGSTIASPPGGALTSIYGHHHDGESVQWVALYVTHKRVIHKTNDDVGDALFDPTGHITTVRTNYIRGAPHLLERAVGSIHPRLKGDFSAALEGFHQAIYKACLDIVVDQDRAKYWNFFNSAMPHVQALRRASLRVYKDVALHEMQPSKKRKAKPEGGSRKRAAPN</sequence>
<gene>
    <name evidence="3" type="ORF">NP233_g3621</name>
</gene>
<feature type="region of interest" description="Disordered" evidence="1">
    <location>
        <begin position="197"/>
        <end position="221"/>
    </location>
</feature>
<feature type="compositionally biased region" description="Polar residues" evidence="1">
    <location>
        <begin position="1"/>
        <end position="11"/>
    </location>
</feature>